<dbReference type="SMART" id="SM00543">
    <property type="entry name" value="MIF4G"/>
    <property type="match status" value="1"/>
</dbReference>
<sequence>MTSTASQPNQNPAPTPSAATSYASAAGATKKQTSTPLIATGSHPPVVVGSSAPVAQNGKSSVSSVNGRPNITPAVPAVVGAPAVRSSVLNGGPNEHSRKSSVTISANAPSSHIANGGPVGGHKAIPQFGFNESPAVTHSTPQTGGAAPIPIPGSNIRVPSPAHSPSPIPQIPQQSGGQRAPSSTQAPVTFGSFPGDNDRHIKQHSVSHNPAAMGQSPHARRDSQASAHNESVGHGGPGHNRGGYQGQGRGRGNFNQYNNNQTMGFPPSRPYAGQNAGRGGMQPHYQGRGGMQQYPNSPQPHRASPAPAPAMLSHGTPTMAPAALASGQPFYPPNMNMYPPHQQQQKQIPYGVPPQQMSAYRPDGMMVPTYPPYPQQQMPYMAQPPQSNPAFHQPFVPAYNQGQTATPMSRNPSQVSDRPTSSTGQSQAPVIAQGTPHQRPAQVAAPAIVSSTFSRPKKSAPLVIKDAQGKIVDFSQLKAPASPAPSIQQSKTPPVVATTPTPPPKAPTPSHARSESTSAPQKGEDTAEQRRNAFMNAVKKTIEVDPTIKQKEEEAAKAAAEKVAAEKVKEEQRLKEEERLAAEKKAEEVKAAKAAEEAKAREQAEAEKAKAEAEKVKAEAEAAKAEAEAEAAKAAAKTPEVKGKTPEELEEEDLERIIREMEEEDARREKEQAEISARKKIEAEERKKREEASKAITAAENDRKLREQEREMERLEEERERKRSGKSEAVSVADLLSKKLGSLELSDKDTSMPPPAAPTDKSSTLPQAKIAADKQKSKPVPLNLSPLNTTVEAPQPSAALQSLKTSRFLPGVEYNIYPAGVASPNPALNAAVHKKGKVFKYDAGFLLQFQTVFTEQPSLEFHQQVKNLIGDSDGSRSASARTPGVGSGRQGSRAGGAPGGFPQQGTMGNFGSAAKALPSGTTSEQRFAMSQGNSAPRPAAISGMAFGRSAFPGPLGGRTPSSTGNAGIPNSPRQGSKRGGGGGGGGSRRTDFGGGAQAAKTMPLTQGLELKPIVVSATGWKPISITNKAAAAGPATGHLDPELVQRKVKAALNKMTPEKFDKISDGILQIASQSKNEQDGRTLRQVIQLTFEKATDEAHWASMYAKFCKRMLEMMSPEIRDEGILDKNGNVVSGGALFRKYLLNRCQEEFERGWKVDLPEPQPGADKKAGEAVLLSDEYYIAAAAKRRGLGLVQFIGELFKLGMLTERIMHECVRKLLEFQGIPDEAEIESLTKLLRTVGGNLDSTDKGRPMMEAYFQRIDTIVNLPDLPSRLKFMLMDIIDLRRMRWASKDTNKGPKTLDEVRAEAEAAAAQKAADNARSNQRGGPGGRPPQGRGDARQFSTYTQPVPNQVGMDDLRRLKASGSRSSSQNVSSFGPTSMFNSRSNSGRRMGPGGAFGRGGEDSGASSRTGTPPTRERDSVAHTNAFGYVFATSSVN</sequence>
<feature type="region of interest" description="Disordered" evidence="8">
    <location>
        <begin position="1305"/>
        <end position="1423"/>
    </location>
</feature>
<comment type="similarity">
    <text evidence="2">Belongs to the eukaryotic initiation factor 4G family.</text>
</comment>
<feature type="compositionally biased region" description="Basic and acidic residues" evidence="8">
    <location>
        <begin position="655"/>
        <end position="693"/>
    </location>
</feature>
<name>A0AA40DQ88_9PEZI</name>
<feature type="compositionally biased region" description="Basic and acidic residues" evidence="8">
    <location>
        <begin position="540"/>
        <end position="631"/>
    </location>
</feature>
<evidence type="ECO:0000256" key="7">
    <source>
        <dbReference type="ARBA" id="ARBA00022917"/>
    </source>
</evidence>
<feature type="region of interest" description="Disordered" evidence="8">
    <location>
        <begin position="382"/>
        <end position="428"/>
    </location>
</feature>
<feature type="compositionally biased region" description="Low complexity" evidence="8">
    <location>
        <begin position="734"/>
        <end position="744"/>
    </location>
</feature>
<proteinExistence type="inferred from homology"/>
<feature type="compositionally biased region" description="Polar residues" evidence="8">
    <location>
        <begin position="100"/>
        <end position="113"/>
    </location>
</feature>
<reference evidence="10" key="1">
    <citation type="submission" date="2023-06" db="EMBL/GenBank/DDBJ databases">
        <title>Genome-scale phylogeny and comparative genomics of the fungal order Sordariales.</title>
        <authorList>
            <consortium name="Lawrence Berkeley National Laboratory"/>
            <person name="Hensen N."/>
            <person name="Bonometti L."/>
            <person name="Westerberg I."/>
            <person name="Brannstrom I.O."/>
            <person name="Guillou S."/>
            <person name="Cros-Aarteil S."/>
            <person name="Calhoun S."/>
            <person name="Haridas S."/>
            <person name="Kuo A."/>
            <person name="Mondo S."/>
            <person name="Pangilinan J."/>
            <person name="Riley R."/>
            <person name="Labutti K."/>
            <person name="Andreopoulos B."/>
            <person name="Lipzen A."/>
            <person name="Chen C."/>
            <person name="Yanf M."/>
            <person name="Daum C."/>
            <person name="Ng V."/>
            <person name="Clum A."/>
            <person name="Steindorff A."/>
            <person name="Ohm R."/>
            <person name="Martin F."/>
            <person name="Silar P."/>
            <person name="Natvig D."/>
            <person name="Lalanne C."/>
            <person name="Gautier V."/>
            <person name="Ament-Velasquez S.L."/>
            <person name="Kruys A."/>
            <person name="Hutchinson M.I."/>
            <person name="Powell A.J."/>
            <person name="Barry K."/>
            <person name="Miller A.N."/>
            <person name="Grigoriev I.V."/>
            <person name="Debuchy R."/>
            <person name="Gladieux P."/>
            <person name="Thoren M.H."/>
            <person name="Johannesson H."/>
        </authorList>
    </citation>
    <scope>NUCLEOTIDE SEQUENCE</scope>
    <source>
        <strain evidence="10">SMH4607-1</strain>
    </source>
</reference>
<feature type="compositionally biased region" description="Low complexity" evidence="8">
    <location>
        <begin position="1363"/>
        <end position="1374"/>
    </location>
</feature>
<dbReference type="Gene3D" id="1.20.970.30">
    <property type="entry name" value="eIF4G, eIF4E-binding domain"/>
    <property type="match status" value="1"/>
</dbReference>
<dbReference type="InterPro" id="IPR016024">
    <property type="entry name" value="ARM-type_fold"/>
</dbReference>
<dbReference type="PANTHER" id="PTHR23253:SF9">
    <property type="entry name" value="EUKARYOTIC TRANSLATION INITIATION FACTOR 4 GAMMA 2"/>
    <property type="match status" value="1"/>
</dbReference>
<evidence type="ECO:0000256" key="2">
    <source>
        <dbReference type="ARBA" id="ARBA00005775"/>
    </source>
</evidence>
<feature type="compositionally biased region" description="Low complexity" evidence="8">
    <location>
        <begin position="252"/>
        <end position="261"/>
    </location>
</feature>
<keyword evidence="4" id="KW-0396">Initiation factor</keyword>
<feature type="compositionally biased region" description="Polar residues" evidence="8">
    <location>
        <begin position="400"/>
        <end position="428"/>
    </location>
</feature>
<dbReference type="Proteomes" id="UP001172102">
    <property type="component" value="Unassembled WGS sequence"/>
</dbReference>
<evidence type="ECO:0000256" key="5">
    <source>
        <dbReference type="ARBA" id="ARBA00022553"/>
    </source>
</evidence>
<feature type="compositionally biased region" description="Low complexity" evidence="8">
    <location>
        <begin position="1308"/>
        <end position="1319"/>
    </location>
</feature>
<dbReference type="Gene3D" id="1.25.40.180">
    <property type="match status" value="1"/>
</dbReference>
<dbReference type="EMBL" id="JAUKUA010000005">
    <property type="protein sequence ID" value="KAK0711545.1"/>
    <property type="molecule type" value="Genomic_DNA"/>
</dbReference>
<dbReference type="SUPFAM" id="SSF101489">
    <property type="entry name" value="Eukaryotic initiation factor 4f subunit eIF4g, eIF4e-binding domain"/>
    <property type="match status" value="1"/>
</dbReference>
<accession>A0AA40DQ88</accession>
<feature type="domain" description="MIF4G" evidence="9">
    <location>
        <begin position="1045"/>
        <end position="1287"/>
    </location>
</feature>
<feature type="compositionally biased region" description="Polar residues" evidence="8">
    <location>
        <begin position="134"/>
        <end position="143"/>
    </location>
</feature>
<keyword evidence="3" id="KW-0963">Cytoplasm</keyword>
<feature type="compositionally biased region" description="Polar residues" evidence="8">
    <location>
        <begin position="1340"/>
        <end position="1349"/>
    </location>
</feature>
<comment type="caution">
    <text evidence="10">The sequence shown here is derived from an EMBL/GenBank/DDBJ whole genome shotgun (WGS) entry which is preliminary data.</text>
</comment>
<keyword evidence="5" id="KW-0597">Phosphoprotein</keyword>
<feature type="compositionally biased region" description="Basic and acidic residues" evidence="8">
    <location>
        <begin position="522"/>
        <end position="531"/>
    </location>
</feature>
<keyword evidence="7" id="KW-0648">Protein biosynthesis</keyword>
<dbReference type="GO" id="GO:0010494">
    <property type="term" value="C:cytoplasmic stress granule"/>
    <property type="evidence" value="ECO:0007669"/>
    <property type="project" value="UniProtKB-ARBA"/>
</dbReference>
<feature type="region of interest" description="Disordered" evidence="8">
    <location>
        <begin position="480"/>
        <end position="781"/>
    </location>
</feature>
<feature type="region of interest" description="Disordered" evidence="8">
    <location>
        <begin position="1"/>
        <end position="68"/>
    </location>
</feature>
<feature type="region of interest" description="Disordered" evidence="8">
    <location>
        <begin position="869"/>
        <end position="997"/>
    </location>
</feature>
<feature type="compositionally biased region" description="Low complexity" evidence="8">
    <location>
        <begin position="41"/>
        <end position="55"/>
    </location>
</feature>
<dbReference type="InterPro" id="IPR003890">
    <property type="entry name" value="MIF4G-like_typ-3"/>
</dbReference>
<dbReference type="PANTHER" id="PTHR23253">
    <property type="entry name" value="EUKARYOTIC TRANSLATION INITIATION FACTOR 4 GAMMA"/>
    <property type="match status" value="1"/>
</dbReference>
<evidence type="ECO:0000256" key="4">
    <source>
        <dbReference type="ARBA" id="ARBA00022540"/>
    </source>
</evidence>
<evidence type="ECO:0000256" key="8">
    <source>
        <dbReference type="SAM" id="MobiDB-lite"/>
    </source>
</evidence>
<keyword evidence="6" id="KW-0694">RNA-binding</keyword>
<feature type="compositionally biased region" description="Low complexity" evidence="8">
    <location>
        <begin position="1"/>
        <end position="26"/>
    </location>
</feature>
<keyword evidence="11" id="KW-1185">Reference proteome</keyword>
<evidence type="ECO:0000256" key="1">
    <source>
        <dbReference type="ARBA" id="ARBA00004496"/>
    </source>
</evidence>
<evidence type="ECO:0000256" key="6">
    <source>
        <dbReference type="ARBA" id="ARBA00022884"/>
    </source>
</evidence>
<dbReference type="SUPFAM" id="SSF48371">
    <property type="entry name" value="ARM repeat"/>
    <property type="match status" value="1"/>
</dbReference>
<evidence type="ECO:0000313" key="11">
    <source>
        <dbReference type="Proteomes" id="UP001172102"/>
    </source>
</evidence>
<feature type="compositionally biased region" description="Gly residues" evidence="8">
    <location>
        <begin position="885"/>
        <end position="899"/>
    </location>
</feature>
<comment type="subcellular location">
    <subcellularLocation>
        <location evidence="1">Cytoplasm</location>
    </subcellularLocation>
</comment>
<dbReference type="FunFam" id="1.25.40.180:FF:000020">
    <property type="entry name" value="Eukaryotic translation initiation factor subunit"/>
    <property type="match status" value="1"/>
</dbReference>
<dbReference type="GO" id="GO:0003743">
    <property type="term" value="F:translation initiation factor activity"/>
    <property type="evidence" value="ECO:0007669"/>
    <property type="project" value="UniProtKB-KW"/>
</dbReference>
<evidence type="ECO:0000259" key="9">
    <source>
        <dbReference type="SMART" id="SM00543"/>
    </source>
</evidence>
<organism evidence="10 11">
    <name type="scientific">Lasiosphaeris hirsuta</name>
    <dbReference type="NCBI Taxonomy" id="260670"/>
    <lineage>
        <taxon>Eukaryota</taxon>
        <taxon>Fungi</taxon>
        <taxon>Dikarya</taxon>
        <taxon>Ascomycota</taxon>
        <taxon>Pezizomycotina</taxon>
        <taxon>Sordariomycetes</taxon>
        <taxon>Sordariomycetidae</taxon>
        <taxon>Sordariales</taxon>
        <taxon>Lasiosphaeriaceae</taxon>
        <taxon>Lasiosphaeris</taxon>
    </lineage>
</organism>
<dbReference type="InterPro" id="IPR036211">
    <property type="entry name" value="eIF4G_eIF4E-bd_sf"/>
</dbReference>
<feature type="region of interest" description="Disordered" evidence="8">
    <location>
        <begin position="87"/>
        <end position="308"/>
    </location>
</feature>
<feature type="compositionally biased region" description="Gly residues" evidence="8">
    <location>
        <begin position="233"/>
        <end position="251"/>
    </location>
</feature>
<protein>
    <recommendedName>
        <fullName evidence="9">MIF4G domain-containing protein</fullName>
    </recommendedName>
</protein>
<feature type="compositionally biased region" description="Polar residues" evidence="8">
    <location>
        <begin position="1375"/>
        <end position="1386"/>
    </location>
</feature>
<feature type="compositionally biased region" description="Basic and acidic residues" evidence="8">
    <location>
        <begin position="700"/>
        <end position="721"/>
    </location>
</feature>
<dbReference type="Pfam" id="PF02854">
    <property type="entry name" value="MIF4G"/>
    <property type="match status" value="1"/>
</dbReference>
<gene>
    <name evidence="10" type="ORF">B0H67DRAFT_494038</name>
</gene>
<dbReference type="InterPro" id="IPR022745">
    <property type="entry name" value="eIF4G1_eIF4E-bd"/>
</dbReference>
<feature type="compositionally biased region" description="Gly residues" evidence="8">
    <location>
        <begin position="977"/>
        <end position="996"/>
    </location>
</feature>
<dbReference type="GO" id="GO:0016281">
    <property type="term" value="C:eukaryotic translation initiation factor 4F complex"/>
    <property type="evidence" value="ECO:0007669"/>
    <property type="project" value="TreeGrafter"/>
</dbReference>
<dbReference type="GO" id="GO:0003729">
    <property type="term" value="F:mRNA binding"/>
    <property type="evidence" value="ECO:0007669"/>
    <property type="project" value="TreeGrafter"/>
</dbReference>
<feature type="compositionally biased region" description="Polar residues" evidence="8">
    <location>
        <begin position="919"/>
        <end position="934"/>
    </location>
</feature>
<evidence type="ECO:0000313" key="10">
    <source>
        <dbReference type="EMBL" id="KAK0711545.1"/>
    </source>
</evidence>
<evidence type="ECO:0000256" key="3">
    <source>
        <dbReference type="ARBA" id="ARBA00022490"/>
    </source>
</evidence>
<feature type="compositionally biased region" description="Polar residues" evidence="8">
    <location>
        <begin position="57"/>
        <end position="68"/>
    </location>
</feature>
<dbReference type="Pfam" id="PF12152">
    <property type="entry name" value="eIF_4G1"/>
    <property type="match status" value="1"/>
</dbReference>